<keyword evidence="1" id="KW-0472">Membrane</keyword>
<dbReference type="Proteomes" id="UP000544872">
    <property type="component" value="Unassembled WGS sequence"/>
</dbReference>
<keyword evidence="1" id="KW-1133">Transmembrane helix</keyword>
<sequence length="64" mass="6943">MPLFPVSLPDFYGLLLLLVIIMPIPLALLVTWDGLTGPLRRLLFTVAGANLASLMLIILLADVL</sequence>
<name>A0A7X0DM00_NOVIT</name>
<reference evidence="2 3" key="1">
    <citation type="submission" date="2020-08" db="EMBL/GenBank/DDBJ databases">
        <title>Genomic Encyclopedia of Type Strains, Phase IV (KMG-IV): sequencing the most valuable type-strain genomes for metagenomic binning, comparative biology and taxonomic classification.</title>
        <authorList>
            <person name="Goeker M."/>
        </authorList>
    </citation>
    <scope>NUCLEOTIDE SEQUENCE [LARGE SCALE GENOMIC DNA]</scope>
    <source>
        <strain evidence="2 3">DSM 11590</strain>
    </source>
</reference>
<protein>
    <submittedName>
        <fullName evidence="2">Uncharacterized protein</fullName>
    </submittedName>
</protein>
<feature type="transmembrane region" description="Helical" evidence="1">
    <location>
        <begin position="12"/>
        <end position="30"/>
    </location>
</feature>
<evidence type="ECO:0000313" key="3">
    <source>
        <dbReference type="Proteomes" id="UP000544872"/>
    </source>
</evidence>
<accession>A0A7X0DM00</accession>
<proteinExistence type="predicted"/>
<evidence type="ECO:0000313" key="2">
    <source>
        <dbReference type="EMBL" id="MBB6208712.1"/>
    </source>
</evidence>
<comment type="caution">
    <text evidence="2">The sequence shown here is derived from an EMBL/GenBank/DDBJ whole genome shotgun (WGS) entry which is preliminary data.</text>
</comment>
<feature type="transmembrane region" description="Helical" evidence="1">
    <location>
        <begin position="42"/>
        <end position="61"/>
    </location>
</feature>
<evidence type="ECO:0000256" key="1">
    <source>
        <dbReference type="SAM" id="Phobius"/>
    </source>
</evidence>
<keyword evidence="1" id="KW-0812">Transmembrane</keyword>
<dbReference type="RefSeq" id="WP_184259951.1">
    <property type="nucleotide sequence ID" value="NZ_JACIIX010000001.1"/>
</dbReference>
<dbReference type="EMBL" id="JACIIX010000001">
    <property type="protein sequence ID" value="MBB6208712.1"/>
    <property type="molecule type" value="Genomic_DNA"/>
</dbReference>
<dbReference type="AlphaFoldDB" id="A0A7X0DM00"/>
<gene>
    <name evidence="2" type="ORF">FHS48_000093</name>
</gene>
<organism evidence="2 3">
    <name type="scientific">Novispirillum itersonii</name>
    <name type="common">Aquaspirillum itersonii</name>
    <dbReference type="NCBI Taxonomy" id="189"/>
    <lineage>
        <taxon>Bacteria</taxon>
        <taxon>Pseudomonadati</taxon>
        <taxon>Pseudomonadota</taxon>
        <taxon>Alphaproteobacteria</taxon>
        <taxon>Rhodospirillales</taxon>
        <taxon>Novispirillaceae</taxon>
        <taxon>Novispirillum</taxon>
    </lineage>
</organism>
<keyword evidence="3" id="KW-1185">Reference proteome</keyword>